<name>A0A0A5LTL8_SERMA</name>
<dbReference type="GeneID" id="98188480"/>
<reference evidence="5" key="1">
    <citation type="submission" date="2016-04" db="EMBL/GenBank/DDBJ databases">
        <authorList>
            <person name="Osei Sekyere J."/>
            <person name="Sivertsen A."/>
            <person name="Pedersen A.T."/>
            <person name="Sundsfjord A."/>
        </authorList>
    </citation>
    <scope>NUCLEOTIDE SEQUENCE [LARGE SCALE GENOMIC DNA]</scope>
    <source>
        <strain evidence="5">945174350</strain>
    </source>
</reference>
<dbReference type="Proteomes" id="UP000030378">
    <property type="component" value="Unassembled WGS sequence"/>
</dbReference>
<evidence type="ECO:0000313" key="1">
    <source>
        <dbReference type="EMBL" id="MDX7085327.1"/>
    </source>
</evidence>
<gene>
    <name evidence="2" type="ORF">AN695_0206360</name>
    <name evidence="3" type="ORF">MC70_010325</name>
    <name evidence="1" type="ORF">SJ435_23375</name>
</gene>
<accession>A0A0A5LTL8</accession>
<dbReference type="OrthoDB" id="6490516at2"/>
<dbReference type="EMBL" id="JTBC02000002">
    <property type="protein sequence ID" value="PNO70376.1"/>
    <property type="molecule type" value="Genomic_DNA"/>
</dbReference>
<organism evidence="2 5">
    <name type="scientific">Serratia marcescens</name>
    <dbReference type="NCBI Taxonomy" id="615"/>
    <lineage>
        <taxon>Bacteria</taxon>
        <taxon>Pseudomonadati</taxon>
        <taxon>Pseudomonadota</taxon>
        <taxon>Gammaproteobacteria</taxon>
        <taxon>Enterobacterales</taxon>
        <taxon>Yersiniaceae</taxon>
        <taxon>Serratia</taxon>
    </lineage>
</organism>
<evidence type="ECO:0000313" key="6">
    <source>
        <dbReference type="Proteomes" id="UP001275057"/>
    </source>
</evidence>
<protein>
    <recommendedName>
        <fullName evidence="7">Cytoplasmic protein</fullName>
    </recommendedName>
</protein>
<reference evidence="3" key="3">
    <citation type="submission" date="2017-12" db="EMBL/GenBank/DDBJ databases">
        <title>FDA dAtabase for Regulatory Grade micrObial Sequences (FDA-ARGOS): Supporting development and validation of Infectious Disease Dx tests.</title>
        <authorList>
            <person name="Campos J."/>
            <person name="Goldberg B."/>
            <person name="Tallon L.J."/>
            <person name="Sadzewicz L."/>
            <person name="Sengamalay N."/>
            <person name="Ott S."/>
            <person name="Godinez A."/>
            <person name="Nagaraj S."/>
            <person name="Vavikolanu K."/>
            <person name="Vyas G."/>
            <person name="Nadendla S."/>
            <person name="Aluvathingal J."/>
            <person name="Geyer C."/>
            <person name="Nandy P."/>
            <person name="Hobson J."/>
            <person name="Sichtig H."/>
        </authorList>
    </citation>
    <scope>NUCLEOTIDE SEQUENCE</scope>
    <source>
        <strain evidence="3">FDAARGOS_79</strain>
    </source>
</reference>
<reference evidence="2" key="2">
    <citation type="journal article" date="2017" name="PLoS ONE">
        <title>Genomic and phenotypic characterisation of fluoroquinolone resistance mechanisms in Enterobacteriaceae in Durban, South Africa.</title>
        <authorList>
            <person name="Osei Sekyere J."/>
            <person name="Amoako D.G."/>
        </authorList>
    </citation>
    <scope>NUCLEOTIDE SEQUENCE</scope>
    <source>
        <strain evidence="2">945174350</strain>
    </source>
</reference>
<reference evidence="1 6" key="5">
    <citation type="submission" date="2023-11" db="EMBL/GenBank/DDBJ databases">
        <title>Detection of rare carbapenemases in Enterobacterales - comparison of two colorimetric and two CIM-based carbapenemase assays.</title>
        <authorList>
            <person name="Schaffarczyk L."/>
            <person name="Noster J."/>
            <person name="Stelzer Y."/>
            <person name="Sattler J."/>
            <person name="Gatermann S."/>
            <person name="Hamprecht A."/>
        </authorList>
    </citation>
    <scope>NUCLEOTIDE SEQUENCE [LARGE SCALE GENOMIC DNA]</scope>
    <source>
        <strain evidence="1 6">CIM-Carb-136</strain>
    </source>
</reference>
<evidence type="ECO:0008006" key="7">
    <source>
        <dbReference type="Google" id="ProtNLM"/>
    </source>
</evidence>
<comment type="caution">
    <text evidence="2">The sequence shown here is derived from an EMBL/GenBank/DDBJ whole genome shotgun (WGS) entry which is preliminary data.</text>
</comment>
<dbReference type="STRING" id="273526.SMDB11_1809A"/>
<dbReference type="EMBL" id="LJEX02000136">
    <property type="protein sequence ID" value="OCO80492.1"/>
    <property type="molecule type" value="Genomic_DNA"/>
</dbReference>
<evidence type="ECO:0000313" key="5">
    <source>
        <dbReference type="Proteomes" id="UP000050489"/>
    </source>
</evidence>
<evidence type="ECO:0000313" key="4">
    <source>
        <dbReference type="Proteomes" id="UP000030378"/>
    </source>
</evidence>
<dbReference type="AlphaFoldDB" id="A0A0A5LTL8"/>
<dbReference type="Proteomes" id="UP001275057">
    <property type="component" value="Unassembled WGS sequence"/>
</dbReference>
<dbReference type="RefSeq" id="WP_004938217.1">
    <property type="nucleotide sequence ID" value="NZ_ABLCUZ020000001.1"/>
</dbReference>
<evidence type="ECO:0000313" key="2">
    <source>
        <dbReference type="EMBL" id="OCO80492.1"/>
    </source>
</evidence>
<dbReference type="EMBL" id="JAXABG010000022">
    <property type="protein sequence ID" value="MDX7085327.1"/>
    <property type="molecule type" value="Genomic_DNA"/>
</dbReference>
<dbReference type="Proteomes" id="UP000050489">
    <property type="component" value="Unassembled WGS sequence"/>
</dbReference>
<reference evidence="4" key="4">
    <citation type="submission" date="2017-12" db="EMBL/GenBank/DDBJ databases">
        <title>FDA dAtabase for Regulatory Grade micrObial Sequences (FDA-ARGOS): Supporting development and validation of Infectious Disease Dx tests.</title>
        <authorList>
            <person name="Campos J."/>
            <person name="Goldberg B."/>
            <person name="Tallon L."/>
            <person name="Sadzewicz L."/>
            <person name="Sengamalay N."/>
            <person name="Ott S."/>
            <person name="Godinez A."/>
            <person name="Nagaraj S."/>
            <person name="Vavikolanu K."/>
            <person name="Vyas G."/>
            <person name="Nadendla S."/>
            <person name="Aluvathingal J."/>
            <person name="Geyer C."/>
            <person name="Nandy P."/>
            <person name="Hobson J."/>
            <person name="Sichtig H."/>
        </authorList>
    </citation>
    <scope>NUCLEOTIDE SEQUENCE [LARGE SCALE GENOMIC DNA]</scope>
    <source>
        <strain evidence="4">FDAARGOS_79</strain>
    </source>
</reference>
<proteinExistence type="predicted"/>
<evidence type="ECO:0000313" key="3">
    <source>
        <dbReference type="EMBL" id="PNO70376.1"/>
    </source>
</evidence>
<sequence length="84" mass="9370">MDKHYVLDIQYAGKAFARLEMFTPWAADQLEQACALFPAAQGYQVQLSQVSERRIVYQSGAQGITVLGESLALTPFTHAHEVKQ</sequence>